<keyword evidence="5 7" id="KW-1015">Disulfide bond</keyword>
<comment type="caution">
    <text evidence="10">The sequence shown here is derived from an EMBL/GenBank/DDBJ whole genome shotgun (WGS) entry which is preliminary data.</text>
</comment>
<comment type="similarity">
    <text evidence="6 7">Belongs to the protease inhibitor I19 family.</text>
</comment>
<sequence length="839" mass="94040">MVVTFLALLSQLSSGLVAASSACVPNTHFLLNGKICRCNNLGWWVESDCRSIARRGGCLPGQVTWQGCSQCICQENGQLRCSDASCYEDVTNRADVVPTPSSFLRDNAKTWCTPFKSYYINCSICVCPASGKTAEAHCAKDSSCQQLQPSSAEFLLSVNKNICIPKVMYLFPCLHCLCSDGGYFALDKCVETCQRQIQTESTRRCISRTFYRKNCNVCWCPDDNIPNDKLCTQTPCNKDSKFKSIESFRSARTKCRPHSFVKPKCIYCGCNTNGNVNENACLQLDCLKANDLKYDVAKTTCSPGEMVPTCVECFCLRVGITNDTYCSNVCSYQSKLRILEKVLKDSSSNHLLIERNDIKMSSDGEMCEPNTMYIDQGRYCLCPENGSTNFKLCTSVTVEVKTIRPSKNIISHDVKENLNANCTPNTLVKIDCNTCYCGKNGRIDPKWCTYDDCYEKRIIQDAFKASRVSLSSVPEKTTCVPGSMSKVDCNYCICPESGILAERACTKNTCSEDQQEVEEDQFSCEPLAYYLVDCNVCLCPQDGVKNVEKCTKKICEKTFLRSDSCVPGEFFSSGCNVCVCPPDGNKVDKVCTNHRCSDFDTPWKKIFRLSKSLLVNQVSQNDNKRQLDVCFSGEEFEIDCKICVCTDVGLRSHSTCTESLCKEDNNGYNVSKNTDDTFDENVGGEIFHTRYRRDQPCTTFNVSHSSERKDCTPGSMYIIRCRQCICPYMGNINSFCRPLPAGTFCEQAFPNYNYIPMGRRNDEVNSTSLNVTTPPFMPMNHDHTKYSCSTPGKVLDECFVCECQDNLEMIEEHCFKSTGEKCKDAVPTFLDTENKVVVM</sequence>
<dbReference type="PROSITE" id="PS51446">
    <property type="entry name" value="PACIFASTIN"/>
    <property type="match status" value="1"/>
</dbReference>
<keyword evidence="8" id="KW-0732">Signal</keyword>
<accession>A0ABD0SCC2</accession>
<evidence type="ECO:0000256" key="2">
    <source>
        <dbReference type="ARBA" id="ARBA00022525"/>
    </source>
</evidence>
<evidence type="ECO:0000256" key="3">
    <source>
        <dbReference type="ARBA" id="ARBA00022690"/>
    </source>
</evidence>
<evidence type="ECO:0000256" key="8">
    <source>
        <dbReference type="SAM" id="SignalP"/>
    </source>
</evidence>
<evidence type="ECO:0000256" key="5">
    <source>
        <dbReference type="ARBA" id="ARBA00023157"/>
    </source>
</evidence>
<dbReference type="GO" id="GO:0005576">
    <property type="term" value="C:extracellular region"/>
    <property type="evidence" value="ECO:0007669"/>
    <property type="project" value="UniProtKB-SubCell"/>
</dbReference>
<feature type="disulfide bond" evidence="7">
    <location>
        <begin position="479"/>
        <end position="494"/>
    </location>
</feature>
<dbReference type="InterPro" id="IPR036201">
    <property type="entry name" value="Pacifastin_dom_sf"/>
</dbReference>
<evidence type="ECO:0000256" key="4">
    <source>
        <dbReference type="ARBA" id="ARBA00022900"/>
    </source>
</evidence>
<name>A0ABD0SCC2_LOXSC</name>
<reference evidence="10 11" key="1">
    <citation type="submission" date="2024-06" db="EMBL/GenBank/DDBJ databases">
        <title>A chromosome-level genome assembly of beet webworm, Loxostege sticticalis.</title>
        <authorList>
            <person name="Zhang Y."/>
        </authorList>
    </citation>
    <scope>NUCLEOTIDE SEQUENCE [LARGE SCALE GENOMIC DNA]</scope>
    <source>
        <strain evidence="10">AQ028</strain>
        <tissue evidence="10">Male pupae</tissue>
    </source>
</reference>
<keyword evidence="2" id="KW-0964">Secreted</keyword>
<evidence type="ECO:0000256" key="1">
    <source>
        <dbReference type="ARBA" id="ARBA00004613"/>
    </source>
</evidence>
<evidence type="ECO:0000256" key="7">
    <source>
        <dbReference type="PROSITE-ProRule" id="PRU00776"/>
    </source>
</evidence>
<proteinExistence type="inferred from homology"/>
<dbReference type="EMBL" id="JBEDNZ010000023">
    <property type="protein sequence ID" value="KAL0811706.1"/>
    <property type="molecule type" value="Genomic_DNA"/>
</dbReference>
<keyword evidence="4 7" id="KW-0722">Serine protease inhibitor</keyword>
<dbReference type="GO" id="GO:0004867">
    <property type="term" value="F:serine-type endopeptidase inhibitor activity"/>
    <property type="evidence" value="ECO:0007669"/>
    <property type="project" value="UniProtKB-UniRule"/>
</dbReference>
<feature type="signal peptide" evidence="8">
    <location>
        <begin position="1"/>
        <end position="19"/>
    </location>
</feature>
<evidence type="ECO:0000256" key="6">
    <source>
        <dbReference type="ARBA" id="ARBA00029459"/>
    </source>
</evidence>
<dbReference type="Pfam" id="PF05375">
    <property type="entry name" value="Pacifastin_I"/>
    <property type="match status" value="2"/>
</dbReference>
<comment type="subcellular location">
    <subcellularLocation>
        <location evidence="1">Secreted</location>
    </subcellularLocation>
</comment>
<dbReference type="Proteomes" id="UP001549921">
    <property type="component" value="Unassembled WGS sequence"/>
</dbReference>
<feature type="domain" description="Pacifastin" evidence="9">
    <location>
        <begin position="476"/>
        <end position="513"/>
    </location>
</feature>
<protein>
    <recommendedName>
        <fullName evidence="9">Pacifastin domain-containing protein</fullName>
    </recommendedName>
</protein>
<gene>
    <name evidence="10" type="ORF">ABMA28_009150</name>
</gene>
<dbReference type="InterPro" id="IPR008037">
    <property type="entry name" value="Pacifastin_dom"/>
</dbReference>
<evidence type="ECO:0000259" key="9">
    <source>
        <dbReference type="PROSITE" id="PS51446"/>
    </source>
</evidence>
<dbReference type="AlphaFoldDB" id="A0ABD0SCC2"/>
<feature type="chain" id="PRO_5044798272" description="Pacifastin domain-containing protein" evidence="8">
    <location>
        <begin position="20"/>
        <end position="839"/>
    </location>
</feature>
<evidence type="ECO:0000313" key="11">
    <source>
        <dbReference type="Proteomes" id="UP001549921"/>
    </source>
</evidence>
<organism evidence="10 11">
    <name type="scientific">Loxostege sticticalis</name>
    <name type="common">Beet webworm moth</name>
    <dbReference type="NCBI Taxonomy" id="481309"/>
    <lineage>
        <taxon>Eukaryota</taxon>
        <taxon>Metazoa</taxon>
        <taxon>Ecdysozoa</taxon>
        <taxon>Arthropoda</taxon>
        <taxon>Hexapoda</taxon>
        <taxon>Insecta</taxon>
        <taxon>Pterygota</taxon>
        <taxon>Neoptera</taxon>
        <taxon>Endopterygota</taxon>
        <taxon>Lepidoptera</taxon>
        <taxon>Glossata</taxon>
        <taxon>Ditrysia</taxon>
        <taxon>Pyraloidea</taxon>
        <taxon>Crambidae</taxon>
        <taxon>Pyraustinae</taxon>
        <taxon>Loxostege</taxon>
    </lineage>
</organism>
<keyword evidence="3 7" id="KW-0646">Protease inhibitor</keyword>
<dbReference type="SUPFAM" id="SSF57283">
    <property type="entry name" value="PMP inhibitors"/>
    <property type="match status" value="3"/>
</dbReference>
<comment type="caution">
    <text evidence="7">Lacks conserved residue(s) required for the propagation of feature annotation.</text>
</comment>
<evidence type="ECO:0000313" key="10">
    <source>
        <dbReference type="EMBL" id="KAL0811706.1"/>
    </source>
</evidence>